<dbReference type="EMBL" id="JABEBT010000111">
    <property type="protein sequence ID" value="KAF7632143.1"/>
    <property type="molecule type" value="Genomic_DNA"/>
</dbReference>
<dbReference type="OrthoDB" id="438440at2759"/>
<dbReference type="Gene3D" id="3.40.50.1820">
    <property type="entry name" value="alpha/beta hydrolase"/>
    <property type="match status" value="1"/>
</dbReference>
<feature type="transmembrane region" description="Helical" evidence="1">
    <location>
        <begin position="21"/>
        <end position="38"/>
    </location>
</feature>
<evidence type="ECO:0000313" key="3">
    <source>
        <dbReference type="EMBL" id="KAF7632143.1"/>
    </source>
</evidence>
<dbReference type="PANTHER" id="PTHR45908:SF5">
    <property type="entry name" value="FUNGAL LIPASE-LIKE DOMAIN-CONTAINING PROTEIN"/>
    <property type="match status" value="1"/>
</dbReference>
<feature type="domain" description="Fungal lipase-type" evidence="2">
    <location>
        <begin position="149"/>
        <end position="282"/>
    </location>
</feature>
<dbReference type="GO" id="GO:0006629">
    <property type="term" value="P:lipid metabolic process"/>
    <property type="evidence" value="ECO:0007669"/>
    <property type="project" value="InterPro"/>
</dbReference>
<accession>A0A8S9ZFP7</accession>
<organism evidence="3 4">
    <name type="scientific">Meloidogyne graminicola</name>
    <dbReference type="NCBI Taxonomy" id="189291"/>
    <lineage>
        <taxon>Eukaryota</taxon>
        <taxon>Metazoa</taxon>
        <taxon>Ecdysozoa</taxon>
        <taxon>Nematoda</taxon>
        <taxon>Chromadorea</taxon>
        <taxon>Rhabditida</taxon>
        <taxon>Tylenchina</taxon>
        <taxon>Tylenchomorpha</taxon>
        <taxon>Tylenchoidea</taxon>
        <taxon>Meloidogynidae</taxon>
        <taxon>Meloidogyninae</taxon>
        <taxon>Meloidogyne</taxon>
    </lineage>
</organism>
<dbReference type="SUPFAM" id="SSF53474">
    <property type="entry name" value="alpha/beta-Hydrolases"/>
    <property type="match status" value="1"/>
</dbReference>
<dbReference type="AlphaFoldDB" id="A0A8S9ZFP7"/>
<keyword evidence="1" id="KW-0472">Membrane</keyword>
<dbReference type="InterPro" id="IPR002921">
    <property type="entry name" value="Fungal_lipase-type"/>
</dbReference>
<reference evidence="3" key="1">
    <citation type="journal article" date="2020" name="Ecol. Evol.">
        <title>Genome structure and content of the rice root-knot nematode (Meloidogyne graminicola).</title>
        <authorList>
            <person name="Phan N.T."/>
            <person name="Danchin E.G.J."/>
            <person name="Klopp C."/>
            <person name="Perfus-Barbeoch L."/>
            <person name="Kozlowski D.K."/>
            <person name="Koutsovoulos G.D."/>
            <person name="Lopez-Roques C."/>
            <person name="Bouchez O."/>
            <person name="Zahm M."/>
            <person name="Besnard G."/>
            <person name="Bellafiore S."/>
        </authorList>
    </citation>
    <scope>NUCLEOTIDE SEQUENCE</scope>
    <source>
        <strain evidence="3">VN-18</strain>
    </source>
</reference>
<dbReference type="Pfam" id="PF01764">
    <property type="entry name" value="Lipase_3"/>
    <property type="match status" value="1"/>
</dbReference>
<protein>
    <submittedName>
        <fullName evidence="3">Lipase_3 domain-containing protein</fullName>
    </submittedName>
</protein>
<keyword evidence="4" id="KW-1185">Reference proteome</keyword>
<evidence type="ECO:0000256" key="1">
    <source>
        <dbReference type="SAM" id="Phobius"/>
    </source>
</evidence>
<keyword evidence="1" id="KW-0812">Transmembrane</keyword>
<name>A0A8S9ZFP7_9BILA</name>
<dbReference type="PANTHER" id="PTHR45908">
    <property type="entry name" value="PROTEIN CBG11750-RELATED"/>
    <property type="match status" value="1"/>
</dbReference>
<sequence length="323" mass="36871">MSAAEHKALIFLLKNLNISTYFFYILTFLFFPLNTLAVRYRRQYYQQQPEVYSTFNSEQFTSQQLPLSQQPPSPNTQKQQFTAYNEPYARRLLALAAGAYSPTPPNGCERRWMPDTRLWNTPINQSCDALDNTCSSYTVVSEPRSELIIIFRGTKTKEQLFLEGWQSLQPGTDFDGIGKVNKYFARAFNTLWPSVKAALEDPRHSGYKVTFTGHSLGGALASLAALRTVLDNLRRSDQVQLYTFGQPRVGNTDFAAAHDKYVPLSFRVVHRMDIVPHMPACDKTDNWPGVRPKDDSKPCDPTSKGKAYHHGVEIWYPYGMKSW</sequence>
<evidence type="ECO:0000313" key="4">
    <source>
        <dbReference type="Proteomes" id="UP000605970"/>
    </source>
</evidence>
<gene>
    <name evidence="3" type="ORF">Mgra_00008455</name>
</gene>
<comment type="caution">
    <text evidence="3">The sequence shown here is derived from an EMBL/GenBank/DDBJ whole genome shotgun (WGS) entry which is preliminary data.</text>
</comment>
<keyword evidence="1" id="KW-1133">Transmembrane helix</keyword>
<proteinExistence type="predicted"/>
<evidence type="ECO:0000259" key="2">
    <source>
        <dbReference type="Pfam" id="PF01764"/>
    </source>
</evidence>
<dbReference type="CDD" id="cd00519">
    <property type="entry name" value="Lipase_3"/>
    <property type="match status" value="1"/>
</dbReference>
<dbReference type="Proteomes" id="UP000605970">
    <property type="component" value="Unassembled WGS sequence"/>
</dbReference>
<dbReference type="InterPro" id="IPR029058">
    <property type="entry name" value="AB_hydrolase_fold"/>
</dbReference>